<organism evidence="5 6">
    <name type="scientific">Hymenobacter segetis</name>
    <dbReference type="NCBI Taxonomy" id="2025509"/>
    <lineage>
        <taxon>Bacteria</taxon>
        <taxon>Pseudomonadati</taxon>
        <taxon>Bacteroidota</taxon>
        <taxon>Cytophagia</taxon>
        <taxon>Cytophagales</taxon>
        <taxon>Hymenobacteraceae</taxon>
        <taxon>Hymenobacter</taxon>
    </lineage>
</organism>
<dbReference type="Gene3D" id="1.10.10.60">
    <property type="entry name" value="Homeodomain-like"/>
    <property type="match status" value="1"/>
</dbReference>
<protein>
    <submittedName>
        <fullName evidence="5">Helix-turn-helix domain-containing protein</fullName>
    </submittedName>
</protein>
<dbReference type="PROSITE" id="PS01124">
    <property type="entry name" value="HTH_ARAC_FAMILY_2"/>
    <property type="match status" value="1"/>
</dbReference>
<evidence type="ECO:0000313" key="5">
    <source>
        <dbReference type="EMBL" id="MEL5995832.1"/>
    </source>
</evidence>
<accession>A0ABU9LYJ5</accession>
<dbReference type="SMART" id="SM00342">
    <property type="entry name" value="HTH_ARAC"/>
    <property type="match status" value="1"/>
</dbReference>
<dbReference type="InterPro" id="IPR009057">
    <property type="entry name" value="Homeodomain-like_sf"/>
</dbReference>
<evidence type="ECO:0000259" key="4">
    <source>
        <dbReference type="PROSITE" id="PS01124"/>
    </source>
</evidence>
<name>A0ABU9LYJ5_9BACT</name>
<gene>
    <name evidence="5" type="ORF">AAFH49_16575</name>
</gene>
<proteinExistence type="predicted"/>
<reference evidence="5 6" key="1">
    <citation type="journal article" date="2018" name="Arch. Microbiol.">
        <title>Hymenobacter segetis sp. nov., isolated from soil.</title>
        <authorList>
            <person name="Ten L.N."/>
            <person name="Lim S.J."/>
            <person name="Kim B.O."/>
            <person name="Kang I.K."/>
            <person name="Jung H.Y."/>
        </authorList>
    </citation>
    <scope>NUCLEOTIDE SEQUENCE [LARGE SCALE GENOMIC DNA]</scope>
    <source>
        <strain evidence="5 6">S7-3-11</strain>
    </source>
</reference>
<keyword evidence="1" id="KW-0805">Transcription regulation</keyword>
<dbReference type="Proteomes" id="UP001479606">
    <property type="component" value="Unassembled WGS sequence"/>
</dbReference>
<keyword evidence="2" id="KW-0238">DNA-binding</keyword>
<keyword evidence="6" id="KW-1185">Reference proteome</keyword>
<dbReference type="InterPro" id="IPR018060">
    <property type="entry name" value="HTH_AraC"/>
</dbReference>
<evidence type="ECO:0000313" key="6">
    <source>
        <dbReference type="Proteomes" id="UP001479606"/>
    </source>
</evidence>
<keyword evidence="3" id="KW-0804">Transcription</keyword>
<dbReference type="PANTHER" id="PTHR43280">
    <property type="entry name" value="ARAC-FAMILY TRANSCRIPTIONAL REGULATOR"/>
    <property type="match status" value="1"/>
</dbReference>
<feature type="domain" description="HTH araC/xylS-type" evidence="4">
    <location>
        <begin position="203"/>
        <end position="302"/>
    </location>
</feature>
<dbReference type="Pfam" id="PF12833">
    <property type="entry name" value="HTH_18"/>
    <property type="match status" value="1"/>
</dbReference>
<dbReference type="PANTHER" id="PTHR43280:SF32">
    <property type="entry name" value="TRANSCRIPTIONAL REGULATORY PROTEIN"/>
    <property type="match status" value="1"/>
</dbReference>
<dbReference type="EMBL" id="JBCEVZ010000048">
    <property type="protein sequence ID" value="MEL5995832.1"/>
    <property type="molecule type" value="Genomic_DNA"/>
</dbReference>
<evidence type="ECO:0000256" key="3">
    <source>
        <dbReference type="ARBA" id="ARBA00023163"/>
    </source>
</evidence>
<evidence type="ECO:0000256" key="1">
    <source>
        <dbReference type="ARBA" id="ARBA00023015"/>
    </source>
</evidence>
<comment type="caution">
    <text evidence="5">The sequence shown here is derived from an EMBL/GenBank/DDBJ whole genome shotgun (WGS) entry which is preliminary data.</text>
</comment>
<sequence>MSCITLAMGSRESIADYYQRYSRGNPAMGQFTAYRIEDVPTPSSFPHVRRDFYKIKLLCNVQGILSYADQRVEVQDSALIFVNPLIPYSWERTNGSETGFVCLFTEEFITQQLRTTSVAGSPLFRVGGTPVLFPAPEVVGRLSSLFEQMLVELQSSYANRDELLRSYVQIILHESLKIAPAAHFYQPGTSAARLGSLFLELLDRQFPIASPHHKLPLKNANEFARQLAVHTNHLNKALREITGKTTTEHIAEKMTDEAKALLRNSDWSIAEIGFCLGFEHASNFNSFFKKQTGLPPNHYRRQPVALS</sequence>
<dbReference type="SUPFAM" id="SSF46689">
    <property type="entry name" value="Homeodomain-like"/>
    <property type="match status" value="1"/>
</dbReference>
<evidence type="ECO:0000256" key="2">
    <source>
        <dbReference type="ARBA" id="ARBA00023125"/>
    </source>
</evidence>